<keyword evidence="11" id="KW-1185">Reference proteome</keyword>
<protein>
    <recommendedName>
        <fullName evidence="8">Cutinase</fullName>
        <ecNumber evidence="8">3.1.1.74</ecNumber>
    </recommendedName>
</protein>
<evidence type="ECO:0000256" key="4">
    <source>
        <dbReference type="ARBA" id="ARBA00022525"/>
    </source>
</evidence>
<comment type="subcellular location">
    <subcellularLocation>
        <location evidence="1 8">Secreted</location>
    </subcellularLocation>
</comment>
<comment type="similarity">
    <text evidence="2 8">Belongs to the cutinase family.</text>
</comment>
<gene>
    <name evidence="10" type="ORF">B0A50_07543</name>
</gene>
<keyword evidence="6 8" id="KW-0378">Hydrolase</keyword>
<evidence type="ECO:0000256" key="2">
    <source>
        <dbReference type="ARBA" id="ARBA00007534"/>
    </source>
</evidence>
<dbReference type="SUPFAM" id="SSF53474">
    <property type="entry name" value="alpha/beta-Hydrolases"/>
    <property type="match status" value="1"/>
</dbReference>
<comment type="caution">
    <text evidence="10">The sequence shown here is derived from an EMBL/GenBank/DDBJ whole genome shotgun (WGS) entry which is preliminary data.</text>
</comment>
<dbReference type="Proteomes" id="UP000308549">
    <property type="component" value="Unassembled WGS sequence"/>
</dbReference>
<keyword evidence="3 8" id="KW-0719">Serine esterase</keyword>
<evidence type="ECO:0000313" key="10">
    <source>
        <dbReference type="EMBL" id="TKA23335.1"/>
    </source>
</evidence>
<keyword evidence="5 8" id="KW-0732">Signal</keyword>
<evidence type="ECO:0000256" key="1">
    <source>
        <dbReference type="ARBA" id="ARBA00004613"/>
    </source>
</evidence>
<evidence type="ECO:0000256" key="6">
    <source>
        <dbReference type="ARBA" id="ARBA00022801"/>
    </source>
</evidence>
<dbReference type="Gene3D" id="3.40.50.1820">
    <property type="entry name" value="alpha/beta hydrolase"/>
    <property type="match status" value="1"/>
</dbReference>
<accession>A0A4U0TNK6</accession>
<evidence type="ECO:0000256" key="9">
    <source>
        <dbReference type="SAM" id="MobiDB-lite"/>
    </source>
</evidence>
<keyword evidence="4 8" id="KW-0964">Secreted</keyword>
<name>A0A4U0TNK6_9PEZI</name>
<dbReference type="SUPFAM" id="SSF141571">
    <property type="entry name" value="Pentapeptide repeat-like"/>
    <property type="match status" value="1"/>
</dbReference>
<dbReference type="InterPro" id="IPR043580">
    <property type="entry name" value="CUTINASE_1"/>
</dbReference>
<dbReference type="Gene3D" id="2.160.20.80">
    <property type="entry name" value="E3 ubiquitin-protein ligase SopA"/>
    <property type="match status" value="1"/>
</dbReference>
<evidence type="ECO:0000256" key="7">
    <source>
        <dbReference type="ARBA" id="ARBA00023157"/>
    </source>
</evidence>
<dbReference type="InterPro" id="IPR000675">
    <property type="entry name" value="Cutinase/axe"/>
</dbReference>
<dbReference type="EC" id="3.1.1.74" evidence="8"/>
<evidence type="ECO:0000313" key="11">
    <source>
        <dbReference type="Proteomes" id="UP000308549"/>
    </source>
</evidence>
<dbReference type="PANTHER" id="PTHR33630">
    <property type="entry name" value="CUTINASE RV1984C-RELATED-RELATED"/>
    <property type="match status" value="1"/>
</dbReference>
<dbReference type="InterPro" id="IPR029058">
    <property type="entry name" value="AB_hydrolase_fold"/>
</dbReference>
<dbReference type="EMBL" id="NAJL01000057">
    <property type="protein sequence ID" value="TKA23335.1"/>
    <property type="molecule type" value="Genomic_DNA"/>
</dbReference>
<comment type="function">
    <text evidence="8">Catalyzes the hydrolysis of complex carboxylic polyesters found in the cell wall of plants. Degrades cutin, a macromolecule that forms the structure of the plant cuticle.</text>
</comment>
<dbReference type="Pfam" id="PF01083">
    <property type="entry name" value="Cutinase"/>
    <property type="match status" value="1"/>
</dbReference>
<dbReference type="OrthoDB" id="2586582at2759"/>
<keyword evidence="7" id="KW-1015">Disulfide bond</keyword>
<proteinExistence type="inferred from homology"/>
<evidence type="ECO:0000256" key="8">
    <source>
        <dbReference type="RuleBase" id="RU361263"/>
    </source>
</evidence>
<reference evidence="10 11" key="1">
    <citation type="submission" date="2017-03" db="EMBL/GenBank/DDBJ databases">
        <title>Genomes of endolithic fungi from Antarctica.</title>
        <authorList>
            <person name="Coleine C."/>
            <person name="Masonjones S."/>
            <person name="Stajich J.E."/>
        </authorList>
    </citation>
    <scope>NUCLEOTIDE SEQUENCE [LARGE SCALE GENOMIC DNA]</scope>
    <source>
        <strain evidence="10 11">CCFEE 6315</strain>
    </source>
</reference>
<organism evidence="10 11">
    <name type="scientific">Salinomyces thailandicus</name>
    <dbReference type="NCBI Taxonomy" id="706561"/>
    <lineage>
        <taxon>Eukaryota</taxon>
        <taxon>Fungi</taxon>
        <taxon>Dikarya</taxon>
        <taxon>Ascomycota</taxon>
        <taxon>Pezizomycotina</taxon>
        <taxon>Dothideomycetes</taxon>
        <taxon>Dothideomycetidae</taxon>
        <taxon>Mycosphaerellales</taxon>
        <taxon>Teratosphaeriaceae</taxon>
        <taxon>Salinomyces</taxon>
    </lineage>
</organism>
<sequence length="514" mass="52019">MYSLIALAPLLFAAKGLTQSTGSGSCTDVHIFLVKGWNEQYPGRQGALQEAICADLSDQSCDYEDVQYYNLEGSDYCPAIQEGDSAGKQAITNYAARCPDSTLVVSGYSQGAHVVGDILAGGGGTYDGACASFAPLDTSSDASCNIGAALLFGDPRHVADQSYDVLDGSVGTGESPRTPAQISRLNYYADRLRSWCQIDDPACALNSGSNSIDAHTNYFDLYTNDAASWAAGKVRDAMSSPACASSSSSMSSSATSTSSMEVSKSSSAKSTSSTEAPSMSESTMSGSTMSGSTMSDSTMSDSTMSDSTMSDSTMSDSTMSDSTISDSTMSTSEAMTTGMSASSTMPASASATMMTATSEKPSASTMADSSTDMMMATDSSAPMMSSAAVTSSSYPATSSSTSAPAMTIIGGKSASIGYTTSTTTTSWGTNGPFTKPFPVETTYATTTSYLGVSNGTATFTGAIGSGTGAASGTGAGSQSTASLQPYIGAASRSRSASAVAHLAGLVGLAAFALF</sequence>
<evidence type="ECO:0000256" key="5">
    <source>
        <dbReference type="ARBA" id="ARBA00022729"/>
    </source>
</evidence>
<feature type="chain" id="PRO_5021007133" description="Cutinase" evidence="8">
    <location>
        <begin position="19"/>
        <end position="514"/>
    </location>
</feature>
<feature type="signal peptide" evidence="8">
    <location>
        <begin position="1"/>
        <end position="18"/>
    </location>
</feature>
<feature type="region of interest" description="Disordered" evidence="9">
    <location>
        <begin position="240"/>
        <end position="368"/>
    </location>
</feature>
<comment type="catalytic activity">
    <reaction evidence="8">
        <text>cutin + H2O = cutin monomers.</text>
        <dbReference type="EC" id="3.1.1.74"/>
    </reaction>
</comment>
<dbReference type="SMART" id="SM01110">
    <property type="entry name" value="Cutinase"/>
    <property type="match status" value="1"/>
</dbReference>
<dbReference type="PANTHER" id="PTHR33630:SF13">
    <property type="entry name" value="ACETYLXYLAN ESTERASE"/>
    <property type="match status" value="1"/>
</dbReference>
<dbReference type="AlphaFoldDB" id="A0A4U0TNK6"/>
<dbReference type="GO" id="GO:0005576">
    <property type="term" value="C:extracellular region"/>
    <property type="evidence" value="ECO:0007669"/>
    <property type="project" value="UniProtKB-SubCell"/>
</dbReference>
<dbReference type="GO" id="GO:0050525">
    <property type="term" value="F:cutinase activity"/>
    <property type="evidence" value="ECO:0007669"/>
    <property type="project" value="UniProtKB-UniRule"/>
</dbReference>
<evidence type="ECO:0000256" key="3">
    <source>
        <dbReference type="ARBA" id="ARBA00022487"/>
    </source>
</evidence>
<dbReference type="PROSITE" id="PS00155">
    <property type="entry name" value="CUTINASE_1"/>
    <property type="match status" value="1"/>
</dbReference>